<organism evidence="1 2">
    <name type="scientific">Azotobacter chroococcum</name>
    <dbReference type="NCBI Taxonomy" id="353"/>
    <lineage>
        <taxon>Bacteria</taxon>
        <taxon>Pseudomonadati</taxon>
        <taxon>Pseudomonadota</taxon>
        <taxon>Gammaproteobacteria</taxon>
        <taxon>Pseudomonadales</taxon>
        <taxon>Pseudomonadaceae</taxon>
        <taxon>Azotobacter</taxon>
    </lineage>
</organism>
<dbReference type="RefSeq" id="WP_131299482.1">
    <property type="nucleotide sequence ID" value="NZ_JBHLST010000030.1"/>
</dbReference>
<protein>
    <submittedName>
        <fullName evidence="1">Uncharacterized protein</fullName>
    </submittedName>
</protein>
<dbReference type="AlphaFoldDB" id="A0A4R1P856"/>
<evidence type="ECO:0000313" key="1">
    <source>
        <dbReference type="EMBL" id="TCL22068.1"/>
    </source>
</evidence>
<reference evidence="1 2" key="1">
    <citation type="submission" date="2019-03" db="EMBL/GenBank/DDBJ databases">
        <title>Genomic Encyclopedia of Type Strains, Phase IV (KMG-IV): sequencing the most valuable type-strain genomes for metagenomic binning, comparative biology and taxonomic classification.</title>
        <authorList>
            <person name="Goeker M."/>
        </authorList>
    </citation>
    <scope>NUCLEOTIDE SEQUENCE [LARGE SCALE GENOMIC DNA]</scope>
    <source>
        <strain evidence="1 2">DSM 2286</strain>
    </source>
</reference>
<sequence>MGGAKKIVKSVASVATLGASDAVLGAAKTPGTSNTTVDKVDGNEVSTTDAENFAADKKRRAKAAGLSSTILGGATDQAASTTTKTLLGQ</sequence>
<dbReference type="EMBL" id="SMMU01000035">
    <property type="protein sequence ID" value="TCL22068.1"/>
    <property type="molecule type" value="Genomic_DNA"/>
</dbReference>
<evidence type="ECO:0000313" key="2">
    <source>
        <dbReference type="Proteomes" id="UP000295169"/>
    </source>
</evidence>
<dbReference type="Proteomes" id="UP000295169">
    <property type="component" value="Unassembled WGS sequence"/>
</dbReference>
<accession>A0A4R1P856</accession>
<comment type="caution">
    <text evidence="1">The sequence shown here is derived from an EMBL/GenBank/DDBJ whole genome shotgun (WGS) entry which is preliminary data.</text>
</comment>
<name>A0A4R1P856_9GAMM</name>
<proteinExistence type="predicted"/>
<gene>
    <name evidence="1" type="ORF">EV691_13517</name>
</gene>